<evidence type="ECO:0000256" key="2">
    <source>
        <dbReference type="SAM" id="MobiDB-lite"/>
    </source>
</evidence>
<reference evidence="4" key="1">
    <citation type="journal article" date="2006" name="PLoS Biol.">
        <title>Macronuclear genome sequence of the ciliate Tetrahymena thermophila, a model eukaryote.</title>
        <authorList>
            <person name="Eisen J.A."/>
            <person name="Coyne R.S."/>
            <person name="Wu M."/>
            <person name="Wu D."/>
            <person name="Thiagarajan M."/>
            <person name="Wortman J.R."/>
            <person name="Badger J.H."/>
            <person name="Ren Q."/>
            <person name="Amedeo P."/>
            <person name="Jones K.M."/>
            <person name="Tallon L.J."/>
            <person name="Delcher A.L."/>
            <person name="Salzberg S.L."/>
            <person name="Silva J.C."/>
            <person name="Haas B.J."/>
            <person name="Majoros W.H."/>
            <person name="Farzad M."/>
            <person name="Carlton J.M."/>
            <person name="Smith R.K. Jr."/>
            <person name="Garg J."/>
            <person name="Pearlman R.E."/>
            <person name="Karrer K.M."/>
            <person name="Sun L."/>
            <person name="Manning G."/>
            <person name="Elde N.C."/>
            <person name="Turkewitz A.P."/>
            <person name="Asai D.J."/>
            <person name="Wilkes D.E."/>
            <person name="Wang Y."/>
            <person name="Cai H."/>
            <person name="Collins K."/>
            <person name="Stewart B.A."/>
            <person name="Lee S.R."/>
            <person name="Wilamowska K."/>
            <person name="Weinberg Z."/>
            <person name="Ruzzo W.L."/>
            <person name="Wloga D."/>
            <person name="Gaertig J."/>
            <person name="Frankel J."/>
            <person name="Tsao C.-C."/>
            <person name="Gorovsky M.A."/>
            <person name="Keeling P.J."/>
            <person name="Waller R.F."/>
            <person name="Patron N.J."/>
            <person name="Cherry J.M."/>
            <person name="Stover N.A."/>
            <person name="Krieger C.J."/>
            <person name="del Toro C."/>
            <person name="Ryder H.F."/>
            <person name="Williamson S.C."/>
            <person name="Barbeau R.A."/>
            <person name="Hamilton E.P."/>
            <person name="Orias E."/>
        </authorList>
    </citation>
    <scope>NUCLEOTIDE SEQUENCE [LARGE SCALE GENOMIC DNA]</scope>
    <source>
        <strain evidence="4">SB210</strain>
    </source>
</reference>
<proteinExistence type="predicted"/>
<feature type="region of interest" description="Disordered" evidence="2">
    <location>
        <begin position="229"/>
        <end position="315"/>
    </location>
</feature>
<feature type="compositionally biased region" description="Basic and acidic residues" evidence="2">
    <location>
        <begin position="229"/>
        <end position="246"/>
    </location>
</feature>
<gene>
    <name evidence="3" type="ORF">TTHERM_00194230</name>
</gene>
<feature type="region of interest" description="Disordered" evidence="2">
    <location>
        <begin position="385"/>
        <end position="434"/>
    </location>
</feature>
<keyword evidence="4" id="KW-1185">Reference proteome</keyword>
<feature type="region of interest" description="Disordered" evidence="2">
    <location>
        <begin position="113"/>
        <end position="158"/>
    </location>
</feature>
<feature type="compositionally biased region" description="Basic residues" evidence="2">
    <location>
        <begin position="391"/>
        <end position="401"/>
    </location>
</feature>
<dbReference type="Proteomes" id="UP000009168">
    <property type="component" value="Unassembled WGS sequence"/>
</dbReference>
<dbReference type="EMBL" id="GG662673">
    <property type="protein sequence ID" value="EAR96931.2"/>
    <property type="molecule type" value="Genomic_DNA"/>
</dbReference>
<feature type="coiled-coil region" evidence="1">
    <location>
        <begin position="452"/>
        <end position="490"/>
    </location>
</feature>
<evidence type="ECO:0000313" key="3">
    <source>
        <dbReference type="EMBL" id="EAR96931.2"/>
    </source>
</evidence>
<feature type="compositionally biased region" description="Polar residues" evidence="2">
    <location>
        <begin position="142"/>
        <end position="152"/>
    </location>
</feature>
<dbReference type="HOGENOM" id="CLU_538078_0_0_1"/>
<feature type="compositionally biased region" description="Low complexity" evidence="2">
    <location>
        <begin position="120"/>
        <end position="141"/>
    </location>
</feature>
<dbReference type="KEGG" id="tet:TTHERM_00194230"/>
<keyword evidence="1" id="KW-0175">Coiled coil</keyword>
<name>Q23KB2_TETTS</name>
<feature type="compositionally biased region" description="Polar residues" evidence="2">
    <location>
        <begin position="419"/>
        <end position="434"/>
    </location>
</feature>
<feature type="compositionally biased region" description="Polar residues" evidence="2">
    <location>
        <begin position="272"/>
        <end position="315"/>
    </location>
</feature>
<evidence type="ECO:0000256" key="1">
    <source>
        <dbReference type="SAM" id="Coils"/>
    </source>
</evidence>
<organism evidence="3 4">
    <name type="scientific">Tetrahymena thermophila (strain SB210)</name>
    <dbReference type="NCBI Taxonomy" id="312017"/>
    <lineage>
        <taxon>Eukaryota</taxon>
        <taxon>Sar</taxon>
        <taxon>Alveolata</taxon>
        <taxon>Ciliophora</taxon>
        <taxon>Intramacronucleata</taxon>
        <taxon>Oligohymenophorea</taxon>
        <taxon>Hymenostomatida</taxon>
        <taxon>Tetrahymenina</taxon>
        <taxon>Tetrahymenidae</taxon>
        <taxon>Tetrahymena</taxon>
    </lineage>
</organism>
<dbReference type="GeneID" id="7823148"/>
<protein>
    <submittedName>
        <fullName evidence="3">Uncharacterized protein</fullName>
    </submittedName>
</protein>
<evidence type="ECO:0000313" key="4">
    <source>
        <dbReference type="Proteomes" id="UP000009168"/>
    </source>
</evidence>
<accession>Q23KB2</accession>
<sequence>MDLLSEEEKQLIKFFEKKVQNESNINQSDSRQRLGQTNDDQLIRENESRNQNSFQRYSQMFGNIQNENQENLEQNSKNRNQYVNLYENQENDAKNEQRFQIYYKQPQKNLNAVIFNGDDNSSNHAENNSNNTRTNSSFNSSQHNKQYYNNHRQGPAQKQQLAQQYLNQPSNDQIFYSHYLQNNTSLQNSKNVLENYKSQQGDLNTFTFKPPTSIKSKDKQKKVNQDIIVKNEDKKFKNSSKKDFSVKKNKQLGDQQTSQKKVNNNSDKKQMQKINTSRPQSSRNQQKSIKNNSFVNQQEHQISSNKVNKTPSQMQKNKSLILGQEQNSKMNAKKDEILIKNNSLYKQSSNKKSDSKLKKARSTSLFVSNLVNQSNLIQKDCSKDKLESVRKRSNSKSKKKLSIVNTQSNKQLKSERSRISSYSYTKGIPNQNDVDQIENKPMSNQEVYRQFLDVLEQNHEESERIMLKVIENHINDCKEFKQKIVNIIREQINYNRYKSQNSQSNRGNDQI</sequence>
<feature type="compositionally biased region" description="Polar residues" evidence="2">
    <location>
        <begin position="252"/>
        <end position="265"/>
    </location>
</feature>
<dbReference type="InParanoid" id="Q23KB2"/>
<dbReference type="RefSeq" id="XP_001017176.2">
    <property type="nucleotide sequence ID" value="XM_001017176.2"/>
</dbReference>
<dbReference type="AlphaFoldDB" id="Q23KB2"/>